<dbReference type="AlphaFoldDB" id="A0A397TEX3"/>
<evidence type="ECO:0008006" key="5">
    <source>
        <dbReference type="Google" id="ProtNLM"/>
    </source>
</evidence>
<evidence type="ECO:0000313" key="4">
    <source>
        <dbReference type="Proteomes" id="UP000265703"/>
    </source>
</evidence>
<feature type="coiled-coil region" evidence="1">
    <location>
        <begin position="7"/>
        <end position="201"/>
    </location>
</feature>
<dbReference type="OrthoDB" id="2963168at2759"/>
<dbReference type="EMBL" id="QKYT01000053">
    <property type="protein sequence ID" value="RIA95889.1"/>
    <property type="molecule type" value="Genomic_DNA"/>
</dbReference>
<dbReference type="PANTHER" id="PTHR14187:SF5">
    <property type="entry name" value="HEAT SHOCK 70 KDA PROTEIN 12A"/>
    <property type="match status" value="1"/>
</dbReference>
<accession>A0A397TEX3</accession>
<organism evidence="3 4">
    <name type="scientific">Glomus cerebriforme</name>
    <dbReference type="NCBI Taxonomy" id="658196"/>
    <lineage>
        <taxon>Eukaryota</taxon>
        <taxon>Fungi</taxon>
        <taxon>Fungi incertae sedis</taxon>
        <taxon>Mucoromycota</taxon>
        <taxon>Glomeromycotina</taxon>
        <taxon>Glomeromycetes</taxon>
        <taxon>Glomerales</taxon>
        <taxon>Glomeraceae</taxon>
        <taxon>Glomus</taxon>
    </lineage>
</organism>
<dbReference type="Proteomes" id="UP000265703">
    <property type="component" value="Unassembled WGS sequence"/>
</dbReference>
<keyword evidence="4" id="KW-1185">Reference proteome</keyword>
<dbReference type="SUPFAM" id="SSF53067">
    <property type="entry name" value="Actin-like ATPase domain"/>
    <property type="match status" value="2"/>
</dbReference>
<dbReference type="InterPro" id="IPR043129">
    <property type="entry name" value="ATPase_NBD"/>
</dbReference>
<dbReference type="Gene3D" id="3.30.420.40">
    <property type="match status" value="2"/>
</dbReference>
<gene>
    <name evidence="3" type="ORF">C1645_733658</name>
</gene>
<reference evidence="3 4" key="1">
    <citation type="submission" date="2018-06" db="EMBL/GenBank/DDBJ databases">
        <title>Comparative genomics reveals the genomic features of Rhizophagus irregularis, R. cerebriforme, R. diaphanum and Gigaspora rosea, and their symbiotic lifestyle signature.</title>
        <authorList>
            <person name="Morin E."/>
            <person name="San Clemente H."/>
            <person name="Chen E.C.H."/>
            <person name="De La Providencia I."/>
            <person name="Hainaut M."/>
            <person name="Kuo A."/>
            <person name="Kohler A."/>
            <person name="Murat C."/>
            <person name="Tang N."/>
            <person name="Roy S."/>
            <person name="Loubradou J."/>
            <person name="Henrissat B."/>
            <person name="Grigoriev I.V."/>
            <person name="Corradi N."/>
            <person name="Roux C."/>
            <person name="Martin F.M."/>
        </authorList>
    </citation>
    <scope>NUCLEOTIDE SEQUENCE [LARGE SCALE GENOMIC DNA]</scope>
    <source>
        <strain evidence="3 4">DAOM 227022</strain>
    </source>
</reference>
<dbReference type="PANTHER" id="PTHR14187">
    <property type="entry name" value="ALPHA KINASE/ELONGATION FACTOR 2 KINASE"/>
    <property type="match status" value="1"/>
</dbReference>
<comment type="caution">
    <text evidence="3">The sequence shown here is derived from an EMBL/GenBank/DDBJ whole genome shotgun (WGS) entry which is preliminary data.</text>
</comment>
<dbReference type="STRING" id="658196.A0A397TEX3"/>
<proteinExistence type="predicted"/>
<protein>
    <recommendedName>
        <fullName evidence="5">Actin-like ATPase domain-containing protein</fullName>
    </recommendedName>
</protein>
<dbReference type="CDD" id="cd10229">
    <property type="entry name" value="ASKHA_NBD_HSP70_HSPA12"/>
    <property type="match status" value="1"/>
</dbReference>
<evidence type="ECO:0000313" key="3">
    <source>
        <dbReference type="EMBL" id="RIA95889.1"/>
    </source>
</evidence>
<sequence length="821" mass="96735">MNLLEKFEKLNNRLTNLLEENKGLKQQYENLQQENQELKEKLDERNYKNLQEENNKLKENLDEKDRQFLNLEKQKNKQLEIISQNLEEFKRKYKNLQEENKKLNEGDKQFRQHILNLERQHKNLKEENKKLNERERQFRQRILNLEKQKSEELELKRQNKNLQEEIKRLNEKDKQSQQRILNLEKQKSEELEIISQNLEKALGKLGLDELDEKNESLNDDYYKDKDYIHYLGPEKSEESSKDESNQTQRTERRGYSHSENEISFNENFRVVVGLDFGATYSGFSYCHVSIPKEICTNDQWPGELGNLKTNTVLQYDYEYNNVESWGFPALSKRPSRRMRIKDNKPVELFKLYLGNLSSNLLPSLPVDYKKTITDYLREIGKLIKETIATRYSIDSFDNVLLVLTVPAEWSSNSVYIMRECVHKAELIGERDSKNLQFTTEPEAVAIYCMDKLREFDLTIGSTFMVVDCGGGTVDLTTRKLLDNNMLSEITERAGDFCGSTFIDREFINFLRRILGSRAINLFRENNYGQLQYMVHKFCQRGKLPFTGDDTEFCYELDIKDTAPILLQYISEDVKEKIEENDWIIEIRFDDIKQMFDPIVNRILHLIRAQLENTRETCSTIFLAGGFSESKYLQRRIKQEFQHIVPNIYVPSQPTAATSRGAALYGLSLKNSVRNNSANNIMTYVISSRILKYTYGIQQITYWMEGDPIERKTPDGYIFKFHCLVRRGTKVEVNQKFKCIFTPLSPVQKRASFKIYYTREYDAKYCDEPNMEYLGILAVLLPDPTLDKLLFAFTFENMGINASVMNQENGKFYMTTFELDDY</sequence>
<feature type="region of interest" description="Disordered" evidence="2">
    <location>
        <begin position="232"/>
        <end position="258"/>
    </location>
</feature>
<evidence type="ECO:0000256" key="1">
    <source>
        <dbReference type="SAM" id="Coils"/>
    </source>
</evidence>
<keyword evidence="1" id="KW-0175">Coiled coil</keyword>
<evidence type="ECO:0000256" key="2">
    <source>
        <dbReference type="SAM" id="MobiDB-lite"/>
    </source>
</evidence>
<dbReference type="Gene3D" id="3.90.640.10">
    <property type="entry name" value="Actin, Chain A, domain 4"/>
    <property type="match status" value="1"/>
</dbReference>
<name>A0A397TEX3_9GLOM</name>